<evidence type="ECO:0000256" key="16">
    <source>
        <dbReference type="SAM" id="MobiDB-lite"/>
    </source>
</evidence>
<feature type="compositionally biased region" description="Basic and acidic residues" evidence="16">
    <location>
        <begin position="223"/>
        <end position="242"/>
    </location>
</feature>
<keyword evidence="4" id="KW-0479">Metal-binding</keyword>
<dbReference type="EMBL" id="WKFB01000030">
    <property type="protein sequence ID" value="KAF6738321.1"/>
    <property type="molecule type" value="Genomic_DNA"/>
</dbReference>
<keyword evidence="12" id="KW-0010">Activator</keyword>
<dbReference type="Gene3D" id="1.10.10.10">
    <property type="entry name" value="Winged helix-like DNA-binding domain superfamily/Winged helix DNA-binding domain"/>
    <property type="match status" value="1"/>
</dbReference>
<accession>A0A834FQT9</accession>
<dbReference type="Pfam" id="PF00249">
    <property type="entry name" value="Myb_DNA-binding"/>
    <property type="match status" value="1"/>
</dbReference>
<evidence type="ECO:0000256" key="3">
    <source>
        <dbReference type="ARBA" id="ARBA00022670"/>
    </source>
</evidence>
<evidence type="ECO:0000256" key="6">
    <source>
        <dbReference type="ARBA" id="ARBA00022801"/>
    </source>
</evidence>
<evidence type="ECO:0000256" key="15">
    <source>
        <dbReference type="ARBA" id="ARBA00032256"/>
    </source>
</evidence>
<dbReference type="PROSITE" id="PS50934">
    <property type="entry name" value="SWIRM"/>
    <property type="match status" value="1"/>
</dbReference>
<dbReference type="PANTHER" id="PTHR10410">
    <property type="entry name" value="EUKARYOTIC TRANSLATION INITIATION FACTOR 3 -RELATED"/>
    <property type="match status" value="1"/>
</dbReference>
<feature type="compositionally biased region" description="Basic and acidic residues" evidence="16">
    <location>
        <begin position="206"/>
        <end position="216"/>
    </location>
</feature>
<evidence type="ECO:0000256" key="13">
    <source>
        <dbReference type="ARBA" id="ARBA00023163"/>
    </source>
</evidence>
<feature type="region of interest" description="Disordered" evidence="16">
    <location>
        <begin position="193"/>
        <end position="246"/>
    </location>
</feature>
<protein>
    <recommendedName>
        <fullName evidence="15">Myb-like, SWIRM and MPN domain-containing protein 1</fullName>
    </recommendedName>
</protein>
<comment type="subcellular location">
    <subcellularLocation>
        <location evidence="1">Nucleus</location>
    </subcellularLocation>
</comment>
<evidence type="ECO:0000259" key="17">
    <source>
        <dbReference type="PROSITE" id="PS50090"/>
    </source>
</evidence>
<evidence type="ECO:0000256" key="2">
    <source>
        <dbReference type="ARBA" id="ARBA00007194"/>
    </source>
</evidence>
<dbReference type="GO" id="GO:0046872">
    <property type="term" value="F:metal ion binding"/>
    <property type="evidence" value="ECO:0007669"/>
    <property type="project" value="UniProtKB-KW"/>
</dbReference>
<dbReference type="InterPro" id="IPR007526">
    <property type="entry name" value="SWIRM"/>
</dbReference>
<name>A0A834FQT9_ORYME</name>
<dbReference type="Gene3D" id="3.40.140.10">
    <property type="entry name" value="Cytidine Deaminase, domain 2"/>
    <property type="match status" value="1"/>
</dbReference>
<keyword evidence="10" id="KW-0482">Metalloprotease</keyword>
<feature type="region of interest" description="Disordered" evidence="16">
    <location>
        <begin position="149"/>
        <end position="172"/>
    </location>
</feature>
<dbReference type="Pfam" id="PF04433">
    <property type="entry name" value="SWIRM"/>
    <property type="match status" value="1"/>
</dbReference>
<evidence type="ECO:0000256" key="11">
    <source>
        <dbReference type="ARBA" id="ARBA00023125"/>
    </source>
</evidence>
<organism evidence="22 23">
    <name type="scientific">Oryzias melastigma</name>
    <name type="common">Marine medaka</name>
    <dbReference type="NCBI Taxonomy" id="30732"/>
    <lineage>
        <taxon>Eukaryota</taxon>
        <taxon>Metazoa</taxon>
        <taxon>Chordata</taxon>
        <taxon>Craniata</taxon>
        <taxon>Vertebrata</taxon>
        <taxon>Euteleostomi</taxon>
        <taxon>Actinopterygii</taxon>
        <taxon>Neopterygii</taxon>
        <taxon>Teleostei</taxon>
        <taxon>Neoteleostei</taxon>
        <taxon>Acanthomorphata</taxon>
        <taxon>Ovalentaria</taxon>
        <taxon>Atherinomorphae</taxon>
        <taxon>Beloniformes</taxon>
        <taxon>Adrianichthyidae</taxon>
        <taxon>Oryziinae</taxon>
        <taxon>Oryzias</taxon>
    </lineage>
</organism>
<sequence>MEDEMDIDIEGGDFEVNIRQTDAGGLAEEQLLHPAGTDGSWNVPWQVDTSISPENRDLIQKMLLEEQYYLTGRGTPNDDLYSNANKKAKVKKSPSKSSASTLSSCWSKEEKQLFEEGLTQFGQKWTRIAKQVGTRTVIQVKSYAKHYFKQKRKSEPGAAAPSTGPVLHPQSIPSEASTLANAVRIEKLSDDEDVDITDDLSEDEATDVKTQAEPKTELLGSEEQVKGEIQTEKSSQEPEKTAQNETESIWNAVQSHRKSFCPQSRDASSSGVCAEENRETRLHHNISKTGQIFPGSFQTQTGFKQVTGDLQDQSCQCDPIAQTGDVENHSFERMDSAEKVHKNEEEQQNGDEAEEELKAPEQEAELDTGTITEDEKQAIPEFFEGRPSKTPERYLKIRNYILDQWMKSKPKYLNKTSVRPGLKNCGDVNCIGRIHTYLELIGAINFNCEQAVYNRPKLVDRSRVKASRDVLEAYQLAQRLQSMRTRKRRVRDVWGNWCDAKDSEGQTYEHLSAEELVLQREGRKKHPKPSKMARYPESSDPFRLIPCRSFDEDIPEPFQVEVCAETLLIMDMHAHVSRGEVIGLLGGHFNGDAKILKVCAAEPCNSMSTGMQCEMDPVSQTQACDVLLSLGLSVVGWYHSHPSFHPNPSVRDISTQDQFQSYFSRGGAPFIGMIVSPYDPANRSPHSQITCLLVKENPNSSSPQKLPYRFNFLSSNHIPDWEQTTRRAEWIIQKYDQPPGSAQMDRLFRRESQLSCLEKMLASLAKHLEPLPDSEGDHFLKHIQTLFQSSFISKQLSSNQEEEGPLRISKPPDSAEIYYGQLTSKEKLVGSKPSLLPTSPPPRPPPNRVRRSRLTVLLPPFGSQPRTDGPSAPFPHLAAQERRAGPTAVAAPETSPEGRSDAAGQVTASPELLRNHEVQSHKEPEVSSRPAHL</sequence>
<feature type="domain" description="Myb-like" evidence="17">
    <location>
        <begin position="106"/>
        <end position="148"/>
    </location>
</feature>
<dbReference type="GO" id="GO:0008237">
    <property type="term" value="F:metallopeptidase activity"/>
    <property type="evidence" value="ECO:0007669"/>
    <property type="project" value="UniProtKB-KW"/>
</dbReference>
<feature type="domain" description="HTH myb-type" evidence="21">
    <location>
        <begin position="106"/>
        <end position="152"/>
    </location>
</feature>
<evidence type="ECO:0000256" key="7">
    <source>
        <dbReference type="ARBA" id="ARBA00022833"/>
    </source>
</evidence>
<dbReference type="InterPro" id="IPR050242">
    <property type="entry name" value="JAMM_MPN+_peptidase_M67A"/>
</dbReference>
<dbReference type="InterPro" id="IPR017930">
    <property type="entry name" value="Myb_dom"/>
</dbReference>
<keyword evidence="5" id="KW-0833">Ubl conjugation pathway</keyword>
<evidence type="ECO:0000256" key="5">
    <source>
        <dbReference type="ARBA" id="ARBA00022786"/>
    </source>
</evidence>
<evidence type="ECO:0000259" key="20">
    <source>
        <dbReference type="PROSITE" id="PS51293"/>
    </source>
</evidence>
<keyword evidence="9" id="KW-0805">Transcription regulation</keyword>
<evidence type="ECO:0000256" key="14">
    <source>
        <dbReference type="ARBA" id="ARBA00023242"/>
    </source>
</evidence>
<evidence type="ECO:0000313" key="23">
    <source>
        <dbReference type="Proteomes" id="UP000646548"/>
    </source>
</evidence>
<dbReference type="Gene3D" id="1.10.10.60">
    <property type="entry name" value="Homeodomain-like"/>
    <property type="match status" value="1"/>
</dbReference>
<feature type="region of interest" description="Disordered" evidence="16">
    <location>
        <begin position="339"/>
        <end position="373"/>
    </location>
</feature>
<keyword evidence="7" id="KW-0862">Zinc</keyword>
<proteinExistence type="inferred from homology"/>
<reference evidence="22" key="1">
    <citation type="journal article" name="BMC Genomics">
        <title>Long-read sequencing and de novo genome assembly of marine medaka (Oryzias melastigma).</title>
        <authorList>
            <person name="Liang P."/>
            <person name="Saqib H.S.A."/>
            <person name="Ni X."/>
            <person name="Shen Y."/>
        </authorList>
    </citation>
    <scope>NUCLEOTIDE SEQUENCE</scope>
    <source>
        <strain evidence="22">Bigg-433</strain>
    </source>
</reference>
<dbReference type="PROSITE" id="PS50249">
    <property type="entry name" value="MPN"/>
    <property type="match status" value="1"/>
</dbReference>
<dbReference type="FunFam" id="1.10.10.10:FF:000193">
    <property type="entry name" value="histone H2A deubiquitinase MYSM1 isoform X1"/>
    <property type="match status" value="1"/>
</dbReference>
<comment type="caution">
    <text evidence="22">The sequence shown here is derived from an EMBL/GenBank/DDBJ whole genome shotgun (WGS) entry which is preliminary data.</text>
</comment>
<evidence type="ECO:0000259" key="19">
    <source>
        <dbReference type="PROSITE" id="PS50934"/>
    </source>
</evidence>
<dbReference type="CDD" id="cd08067">
    <property type="entry name" value="MPN_2A_DUB"/>
    <property type="match status" value="1"/>
</dbReference>
<keyword evidence="13" id="KW-0804">Transcription</keyword>
<evidence type="ECO:0000256" key="1">
    <source>
        <dbReference type="ARBA" id="ARBA00004123"/>
    </source>
</evidence>
<dbReference type="PROSITE" id="PS51293">
    <property type="entry name" value="SANT"/>
    <property type="match status" value="1"/>
</dbReference>
<dbReference type="Proteomes" id="UP000646548">
    <property type="component" value="Unassembled WGS sequence"/>
</dbReference>
<dbReference type="GO" id="GO:0005634">
    <property type="term" value="C:nucleus"/>
    <property type="evidence" value="ECO:0007669"/>
    <property type="project" value="UniProtKB-SubCell"/>
</dbReference>
<keyword evidence="11" id="KW-0238">DNA-binding</keyword>
<dbReference type="GO" id="GO:0006325">
    <property type="term" value="P:chromatin organization"/>
    <property type="evidence" value="ECO:0007669"/>
    <property type="project" value="UniProtKB-KW"/>
</dbReference>
<evidence type="ECO:0000256" key="12">
    <source>
        <dbReference type="ARBA" id="ARBA00023159"/>
    </source>
</evidence>
<feature type="domain" description="MPN" evidence="18">
    <location>
        <begin position="560"/>
        <end position="694"/>
    </location>
</feature>
<keyword evidence="14" id="KW-0539">Nucleus</keyword>
<dbReference type="Pfam" id="PF01398">
    <property type="entry name" value="JAB"/>
    <property type="match status" value="1"/>
</dbReference>
<dbReference type="SUPFAM" id="SSF102712">
    <property type="entry name" value="JAB1/MPN domain"/>
    <property type="match status" value="1"/>
</dbReference>
<evidence type="ECO:0000256" key="4">
    <source>
        <dbReference type="ARBA" id="ARBA00022723"/>
    </source>
</evidence>
<evidence type="ECO:0000256" key="8">
    <source>
        <dbReference type="ARBA" id="ARBA00022853"/>
    </source>
</evidence>
<feature type="compositionally biased region" description="Acidic residues" evidence="16">
    <location>
        <begin position="346"/>
        <end position="355"/>
    </location>
</feature>
<dbReference type="InterPro" id="IPR001005">
    <property type="entry name" value="SANT/Myb"/>
</dbReference>
<dbReference type="PROSITE" id="PS50090">
    <property type="entry name" value="MYB_LIKE"/>
    <property type="match status" value="1"/>
</dbReference>
<evidence type="ECO:0000259" key="18">
    <source>
        <dbReference type="PROSITE" id="PS50249"/>
    </source>
</evidence>
<dbReference type="InterPro" id="IPR009057">
    <property type="entry name" value="Homeodomain-like_sf"/>
</dbReference>
<keyword evidence="6" id="KW-0378">Hydrolase</keyword>
<evidence type="ECO:0000256" key="9">
    <source>
        <dbReference type="ARBA" id="ARBA00023015"/>
    </source>
</evidence>
<evidence type="ECO:0000256" key="10">
    <source>
        <dbReference type="ARBA" id="ARBA00023049"/>
    </source>
</evidence>
<dbReference type="InterPro" id="IPR000555">
    <property type="entry name" value="JAMM/MPN+_dom"/>
</dbReference>
<feature type="domain" description="SWIRM" evidence="19">
    <location>
        <begin position="357"/>
        <end position="455"/>
    </location>
</feature>
<comment type="similarity">
    <text evidence="2">Belongs to the peptidase M67A family. MYSM1 subfamily.</text>
</comment>
<feature type="domain" description="SANT" evidence="20">
    <location>
        <begin position="101"/>
        <end position="152"/>
    </location>
</feature>
<dbReference type="SUPFAM" id="SSF46689">
    <property type="entry name" value="Homeodomain-like"/>
    <property type="match status" value="2"/>
</dbReference>
<dbReference type="FunFam" id="1.10.10.60:FF:000151">
    <property type="entry name" value="histone H2A deubiquitinase MYSM1 isoform X2"/>
    <property type="match status" value="1"/>
</dbReference>
<dbReference type="GO" id="GO:0003677">
    <property type="term" value="F:DNA binding"/>
    <property type="evidence" value="ECO:0007669"/>
    <property type="project" value="UniProtKB-KW"/>
</dbReference>
<dbReference type="AlphaFoldDB" id="A0A834FQT9"/>
<dbReference type="InterPro" id="IPR037518">
    <property type="entry name" value="MPN"/>
</dbReference>
<dbReference type="SMART" id="SM00717">
    <property type="entry name" value="SANT"/>
    <property type="match status" value="1"/>
</dbReference>
<evidence type="ECO:0000313" key="22">
    <source>
        <dbReference type="EMBL" id="KAF6738321.1"/>
    </source>
</evidence>
<dbReference type="GO" id="GO:0006508">
    <property type="term" value="P:proteolysis"/>
    <property type="evidence" value="ECO:0007669"/>
    <property type="project" value="UniProtKB-KW"/>
</dbReference>
<keyword evidence="3" id="KW-0645">Protease</keyword>
<evidence type="ECO:0000259" key="21">
    <source>
        <dbReference type="PROSITE" id="PS51294"/>
    </source>
</evidence>
<dbReference type="InterPro" id="IPR036388">
    <property type="entry name" value="WH-like_DNA-bd_sf"/>
</dbReference>
<keyword evidence="8" id="KW-0156">Chromatin regulator</keyword>
<dbReference type="CDD" id="cd00167">
    <property type="entry name" value="SANT"/>
    <property type="match status" value="1"/>
</dbReference>
<dbReference type="PROSITE" id="PS51294">
    <property type="entry name" value="HTH_MYB"/>
    <property type="match status" value="1"/>
</dbReference>
<gene>
    <name evidence="22" type="ORF">FQA47_007857</name>
</gene>
<feature type="region of interest" description="Disordered" evidence="16">
    <location>
        <begin position="75"/>
        <end position="102"/>
    </location>
</feature>
<feature type="region of interest" description="Disordered" evidence="16">
    <location>
        <begin position="828"/>
        <end position="933"/>
    </location>
</feature>
<feature type="compositionally biased region" description="Pro residues" evidence="16">
    <location>
        <begin position="838"/>
        <end position="847"/>
    </location>
</feature>
<feature type="compositionally biased region" description="Acidic residues" evidence="16">
    <location>
        <begin position="193"/>
        <end position="205"/>
    </location>
</feature>
<feature type="compositionally biased region" description="Basic and acidic residues" evidence="16">
    <location>
        <begin position="913"/>
        <end position="926"/>
    </location>
</feature>
<dbReference type="InterPro" id="IPR017884">
    <property type="entry name" value="SANT_dom"/>
</dbReference>